<dbReference type="Proteomes" id="UP001252875">
    <property type="component" value="Unassembled WGS sequence"/>
</dbReference>
<organism evidence="3 4">
    <name type="scientific">Enterococcus hulanensis</name>
    <dbReference type="NCBI Taxonomy" id="2559929"/>
    <lineage>
        <taxon>Bacteria</taxon>
        <taxon>Bacillati</taxon>
        <taxon>Bacillota</taxon>
        <taxon>Bacilli</taxon>
        <taxon>Lactobacillales</taxon>
        <taxon>Enterococcaceae</taxon>
        <taxon>Enterococcus</taxon>
    </lineage>
</organism>
<dbReference type="InterPro" id="IPR007337">
    <property type="entry name" value="RelB/DinJ"/>
</dbReference>
<reference evidence="3 4" key="1">
    <citation type="submission" date="2023-03" db="EMBL/GenBank/DDBJ databases">
        <authorList>
            <person name="Shen W."/>
            <person name="Cai J."/>
        </authorList>
    </citation>
    <scope>NUCLEOTIDE SEQUENCE [LARGE SCALE GENOMIC DNA]</scope>
    <source>
        <strain evidence="3 4">D6-4</strain>
    </source>
</reference>
<comment type="similarity">
    <text evidence="1">Belongs to the RelB/DinJ antitoxin family.</text>
</comment>
<dbReference type="NCBIfam" id="TIGR02384">
    <property type="entry name" value="RelB_DinJ"/>
    <property type="match status" value="1"/>
</dbReference>
<dbReference type="Pfam" id="PF04221">
    <property type="entry name" value="RelB"/>
    <property type="match status" value="1"/>
</dbReference>
<evidence type="ECO:0000256" key="2">
    <source>
        <dbReference type="ARBA" id="ARBA00022649"/>
    </source>
</evidence>
<keyword evidence="2" id="KW-1277">Toxin-antitoxin system</keyword>
<dbReference type="InterPro" id="IPR013321">
    <property type="entry name" value="Arc_rbn_hlx_hlx"/>
</dbReference>
<evidence type="ECO:0000256" key="1">
    <source>
        <dbReference type="ARBA" id="ARBA00010562"/>
    </source>
</evidence>
<evidence type="ECO:0000313" key="3">
    <source>
        <dbReference type="EMBL" id="MDT2600301.1"/>
    </source>
</evidence>
<keyword evidence="4" id="KW-1185">Reference proteome</keyword>
<dbReference type="PANTHER" id="PTHR38781:SF1">
    <property type="entry name" value="ANTITOXIN DINJ-RELATED"/>
    <property type="match status" value="1"/>
</dbReference>
<dbReference type="InterPro" id="IPR026262">
    <property type="entry name" value="DinJ"/>
</dbReference>
<evidence type="ECO:0000313" key="4">
    <source>
        <dbReference type="Proteomes" id="UP001252875"/>
    </source>
</evidence>
<gene>
    <name evidence="3" type="ORF">P7D85_10985</name>
</gene>
<dbReference type="PANTHER" id="PTHR38781">
    <property type="entry name" value="ANTITOXIN DINJ-RELATED"/>
    <property type="match status" value="1"/>
</dbReference>
<dbReference type="EMBL" id="JARPYI010000005">
    <property type="protein sequence ID" value="MDT2600301.1"/>
    <property type="molecule type" value="Genomic_DNA"/>
</dbReference>
<name>A0ABU3F2A4_9ENTE</name>
<dbReference type="PIRSF" id="PIRSF003108">
    <property type="entry name" value="DinJ"/>
    <property type="match status" value="1"/>
</dbReference>
<accession>A0ABU3F2A4</accession>
<sequence>MSKTIQIRVDDNLKTASDKLFEELGTSTNEAIKMFLKKAIRTKSIPFSISINDFNETTIEAFEEVEKIKNNNSDFEGYQSSEDLFNELGL</sequence>
<proteinExistence type="inferred from homology"/>
<dbReference type="Gene3D" id="1.10.1220.10">
    <property type="entry name" value="Met repressor-like"/>
    <property type="match status" value="1"/>
</dbReference>
<dbReference type="RefSeq" id="WP_311822272.1">
    <property type="nucleotide sequence ID" value="NZ_JARPYE010000006.1"/>
</dbReference>
<protein>
    <submittedName>
        <fullName evidence="3">Type II toxin-antitoxin system RelB/DinJ family antitoxin</fullName>
    </submittedName>
</protein>
<comment type="caution">
    <text evidence="3">The sequence shown here is derived from an EMBL/GenBank/DDBJ whole genome shotgun (WGS) entry which is preliminary data.</text>
</comment>